<evidence type="ECO:0000256" key="10">
    <source>
        <dbReference type="ARBA" id="ARBA00023237"/>
    </source>
</evidence>
<keyword evidence="10 11" id="KW-0998">Cell outer membrane</keyword>
<organism evidence="17 18">
    <name type="scientific">Pollutimonas nitritireducens</name>
    <dbReference type="NCBI Taxonomy" id="2045209"/>
    <lineage>
        <taxon>Bacteria</taxon>
        <taxon>Pseudomonadati</taxon>
        <taxon>Pseudomonadota</taxon>
        <taxon>Betaproteobacteria</taxon>
        <taxon>Burkholderiales</taxon>
        <taxon>Alcaligenaceae</taxon>
        <taxon>Pollutimonas</taxon>
    </lineage>
</organism>
<protein>
    <submittedName>
        <fullName evidence="17">TonB-dependent receptor</fullName>
    </submittedName>
</protein>
<proteinExistence type="inferred from homology"/>
<evidence type="ECO:0000256" key="2">
    <source>
        <dbReference type="ARBA" id="ARBA00009810"/>
    </source>
</evidence>
<dbReference type="Gene3D" id="2.40.170.20">
    <property type="entry name" value="TonB-dependent receptor, beta-barrel domain"/>
    <property type="match status" value="1"/>
</dbReference>
<gene>
    <name evidence="17" type="ORF">CR155_14080</name>
</gene>
<dbReference type="EMBL" id="PDNV01000008">
    <property type="protein sequence ID" value="PLC53392.1"/>
    <property type="molecule type" value="Genomic_DNA"/>
</dbReference>
<dbReference type="Pfam" id="PF07715">
    <property type="entry name" value="Plug"/>
    <property type="match status" value="1"/>
</dbReference>
<evidence type="ECO:0000256" key="11">
    <source>
        <dbReference type="PROSITE-ProRule" id="PRU01360"/>
    </source>
</evidence>
<evidence type="ECO:0000256" key="3">
    <source>
        <dbReference type="ARBA" id="ARBA00022448"/>
    </source>
</evidence>
<feature type="domain" description="TonB-dependent receptor-like beta-barrel" evidence="15">
    <location>
        <begin position="241"/>
        <end position="650"/>
    </location>
</feature>
<dbReference type="SUPFAM" id="SSF56935">
    <property type="entry name" value="Porins"/>
    <property type="match status" value="1"/>
</dbReference>
<name>A0A2N4UEE0_9BURK</name>
<keyword evidence="8 11" id="KW-0472">Membrane</keyword>
<dbReference type="PROSITE" id="PS52016">
    <property type="entry name" value="TONB_DEPENDENT_REC_3"/>
    <property type="match status" value="1"/>
</dbReference>
<evidence type="ECO:0000259" key="15">
    <source>
        <dbReference type="Pfam" id="PF00593"/>
    </source>
</evidence>
<dbReference type="PANTHER" id="PTHR30069">
    <property type="entry name" value="TONB-DEPENDENT OUTER MEMBRANE RECEPTOR"/>
    <property type="match status" value="1"/>
</dbReference>
<keyword evidence="4 11" id="KW-1134">Transmembrane beta strand</keyword>
<dbReference type="InterPro" id="IPR036942">
    <property type="entry name" value="Beta-barrel_TonB_sf"/>
</dbReference>
<evidence type="ECO:0000313" key="18">
    <source>
        <dbReference type="Proteomes" id="UP000234328"/>
    </source>
</evidence>
<dbReference type="OrthoDB" id="7176844at2"/>
<dbReference type="InterPro" id="IPR010917">
    <property type="entry name" value="TonB_rcpt_CS"/>
</dbReference>
<dbReference type="Proteomes" id="UP000234328">
    <property type="component" value="Unassembled WGS sequence"/>
</dbReference>
<evidence type="ECO:0000256" key="1">
    <source>
        <dbReference type="ARBA" id="ARBA00004571"/>
    </source>
</evidence>
<dbReference type="InterPro" id="IPR037066">
    <property type="entry name" value="Plug_dom_sf"/>
</dbReference>
<feature type="chain" id="PRO_5014956763" evidence="14">
    <location>
        <begin position="27"/>
        <end position="689"/>
    </location>
</feature>
<dbReference type="PROSITE" id="PS01156">
    <property type="entry name" value="TONB_DEPENDENT_REC_2"/>
    <property type="match status" value="1"/>
</dbReference>
<evidence type="ECO:0000256" key="13">
    <source>
        <dbReference type="RuleBase" id="RU003357"/>
    </source>
</evidence>
<dbReference type="GO" id="GO:0015344">
    <property type="term" value="F:siderophore uptake transmembrane transporter activity"/>
    <property type="evidence" value="ECO:0007669"/>
    <property type="project" value="TreeGrafter"/>
</dbReference>
<keyword evidence="5 11" id="KW-0812">Transmembrane</keyword>
<keyword evidence="9 17" id="KW-0675">Receptor</keyword>
<dbReference type="InterPro" id="IPR000531">
    <property type="entry name" value="Beta-barrel_TonB"/>
</dbReference>
<dbReference type="RefSeq" id="WP_102070663.1">
    <property type="nucleotide sequence ID" value="NZ_PDNV01000008.1"/>
</dbReference>
<dbReference type="AlphaFoldDB" id="A0A2N4UEE0"/>
<evidence type="ECO:0000256" key="7">
    <source>
        <dbReference type="ARBA" id="ARBA00023077"/>
    </source>
</evidence>
<evidence type="ECO:0000259" key="16">
    <source>
        <dbReference type="Pfam" id="PF07715"/>
    </source>
</evidence>
<dbReference type="GO" id="GO:0044718">
    <property type="term" value="P:siderophore transmembrane transport"/>
    <property type="evidence" value="ECO:0007669"/>
    <property type="project" value="TreeGrafter"/>
</dbReference>
<evidence type="ECO:0000256" key="4">
    <source>
        <dbReference type="ARBA" id="ARBA00022452"/>
    </source>
</evidence>
<evidence type="ECO:0000256" key="5">
    <source>
        <dbReference type="ARBA" id="ARBA00022692"/>
    </source>
</evidence>
<evidence type="ECO:0000256" key="9">
    <source>
        <dbReference type="ARBA" id="ARBA00023170"/>
    </source>
</evidence>
<keyword evidence="7 13" id="KW-0798">TonB box</keyword>
<evidence type="ECO:0000313" key="17">
    <source>
        <dbReference type="EMBL" id="PLC53392.1"/>
    </source>
</evidence>
<feature type="signal peptide" evidence="14">
    <location>
        <begin position="1"/>
        <end position="26"/>
    </location>
</feature>
<dbReference type="Pfam" id="PF00593">
    <property type="entry name" value="TonB_dep_Rec_b-barrel"/>
    <property type="match status" value="1"/>
</dbReference>
<reference evidence="17 18" key="1">
    <citation type="submission" date="2017-10" db="EMBL/GenBank/DDBJ databases">
        <title>Two draft genome sequences of Pusillimonas sp. strains isolated from a nitrate- and radionuclide-contaminated groundwater in Russia.</title>
        <authorList>
            <person name="Grouzdev D.S."/>
            <person name="Tourova T.P."/>
            <person name="Goeva M.A."/>
            <person name="Babich T.L."/>
            <person name="Sokolova D.S."/>
            <person name="Abdullin R."/>
            <person name="Poltaraus A.B."/>
            <person name="Toshchakov S.V."/>
            <person name="Nazina T.N."/>
        </authorList>
    </citation>
    <scope>NUCLEOTIDE SEQUENCE [LARGE SCALE GENOMIC DNA]</scope>
    <source>
        <strain evidence="17 18">JR1/69-2-13</strain>
    </source>
</reference>
<keyword evidence="3 11" id="KW-0813">Transport</keyword>
<accession>A0A2N4UEE0</accession>
<sequence length="689" mass="76017">MPVIPLFPRFAFSMALSSLWLSCVHADPVTTLAPVVISGQADASPLQPGFKEEQARLARVAGGTNLIEPQKEVRLVTLRDALDFQPGIVVQDFFGGIDQPRLNIRGSGVQSNPVNRGVLLMQDGLPLNEADGSFVIGLLEPRNARLISVLRGANALSASATTLGGEMDFRSFTGAQNNVLSVEGGSFGRLGLHGAKGFQGDQLDGRLSISHDKAEGYRHHSDSKRTSVQGNFGVRGDIFENRTYLSYTDLDFDIPTVVPKDRMYQDPREVMGDRPGDAPNVYNTNPHRKTEQVRLANRTYWGTDDVNQTLGVYWQNTDDTFTEPSGSTRTDSNTYGAQWQLGGKWNTVDYRMALDWARSDMDRDLHSMNPRSGARIPGSTRNYDLQAENRSALVGLQWHVTPEWSVVGDLKYTQAVRDARNQGNGQSLDQDWSYASPKLGLIWAPSDKLRLFANVSRSNEAPTYWEIIGSSGMNKLDLQRASTYEIGADGKFNSGDYASNWSLTLYRSNVKDELMSFTDGSGYGPSTTINYTDRSRHQGIEAGLNGTLPAPGAGAFDYRLAYTFSDFRFRGGNFNGNQIAGVPRHLISAELLYRIGGLRFGPNLRWMPTETETNHLNLDGTQQDPYALLGFKVAYEHDKHWSAWLAADNITDRQYASSYVIRATPPSANAPGYLPGNGRSVSAGLSYKF</sequence>
<evidence type="ECO:0000256" key="8">
    <source>
        <dbReference type="ARBA" id="ARBA00023136"/>
    </source>
</evidence>
<feature type="short sequence motif" description="TonB C-terminal box" evidence="12">
    <location>
        <begin position="672"/>
        <end position="689"/>
    </location>
</feature>
<comment type="subcellular location">
    <subcellularLocation>
        <location evidence="1 11">Cell outer membrane</location>
        <topology evidence="1 11">Multi-pass membrane protein</topology>
    </subcellularLocation>
</comment>
<dbReference type="PANTHER" id="PTHR30069:SF28">
    <property type="entry name" value="TONB-DEPENDENT RECEPTOR YNCD-RELATED"/>
    <property type="match status" value="1"/>
</dbReference>
<evidence type="ECO:0000256" key="12">
    <source>
        <dbReference type="PROSITE-ProRule" id="PRU10144"/>
    </source>
</evidence>
<dbReference type="InterPro" id="IPR039426">
    <property type="entry name" value="TonB-dep_rcpt-like"/>
</dbReference>
<keyword evidence="6 14" id="KW-0732">Signal</keyword>
<keyword evidence="18" id="KW-1185">Reference proteome</keyword>
<comment type="similarity">
    <text evidence="2 11 13">Belongs to the TonB-dependent receptor family.</text>
</comment>
<feature type="domain" description="TonB-dependent receptor plug" evidence="16">
    <location>
        <begin position="76"/>
        <end position="165"/>
    </location>
</feature>
<dbReference type="InterPro" id="IPR012910">
    <property type="entry name" value="Plug_dom"/>
</dbReference>
<evidence type="ECO:0000256" key="6">
    <source>
        <dbReference type="ARBA" id="ARBA00022729"/>
    </source>
</evidence>
<dbReference type="GO" id="GO:0009279">
    <property type="term" value="C:cell outer membrane"/>
    <property type="evidence" value="ECO:0007669"/>
    <property type="project" value="UniProtKB-SubCell"/>
</dbReference>
<dbReference type="Gene3D" id="2.170.130.10">
    <property type="entry name" value="TonB-dependent receptor, plug domain"/>
    <property type="match status" value="1"/>
</dbReference>
<evidence type="ECO:0000256" key="14">
    <source>
        <dbReference type="SAM" id="SignalP"/>
    </source>
</evidence>
<comment type="caution">
    <text evidence="17">The sequence shown here is derived from an EMBL/GenBank/DDBJ whole genome shotgun (WGS) entry which is preliminary data.</text>
</comment>